<organism evidence="2 3">
    <name type="scientific">Cladobotryum mycophilum</name>
    <dbReference type="NCBI Taxonomy" id="491253"/>
    <lineage>
        <taxon>Eukaryota</taxon>
        <taxon>Fungi</taxon>
        <taxon>Dikarya</taxon>
        <taxon>Ascomycota</taxon>
        <taxon>Pezizomycotina</taxon>
        <taxon>Sordariomycetes</taxon>
        <taxon>Hypocreomycetidae</taxon>
        <taxon>Hypocreales</taxon>
        <taxon>Hypocreaceae</taxon>
        <taxon>Cladobotryum</taxon>
    </lineage>
</organism>
<evidence type="ECO:0000313" key="2">
    <source>
        <dbReference type="EMBL" id="KAK5991840.1"/>
    </source>
</evidence>
<feature type="domain" description="DUF302" evidence="1">
    <location>
        <begin position="75"/>
        <end position="138"/>
    </location>
</feature>
<gene>
    <name evidence="2" type="ORF">PT974_05226</name>
</gene>
<dbReference type="EMBL" id="JAVFKD010000012">
    <property type="protein sequence ID" value="KAK5991840.1"/>
    <property type="molecule type" value="Genomic_DNA"/>
</dbReference>
<protein>
    <recommendedName>
        <fullName evidence="1">DUF302 domain-containing protein</fullName>
    </recommendedName>
</protein>
<dbReference type="Pfam" id="PF03625">
    <property type="entry name" value="DUF302"/>
    <property type="match status" value="1"/>
</dbReference>
<dbReference type="Gene3D" id="3.30.310.70">
    <property type="entry name" value="TT1751-like domain"/>
    <property type="match status" value="1"/>
</dbReference>
<dbReference type="CDD" id="cd14797">
    <property type="entry name" value="DUF302"/>
    <property type="match status" value="1"/>
</dbReference>
<comment type="caution">
    <text evidence="2">The sequence shown here is derived from an EMBL/GenBank/DDBJ whole genome shotgun (WGS) entry which is preliminary data.</text>
</comment>
<name>A0ABR0SI74_9HYPO</name>
<dbReference type="SUPFAM" id="SSF103247">
    <property type="entry name" value="TT1751-like"/>
    <property type="match status" value="1"/>
</dbReference>
<proteinExistence type="predicted"/>
<sequence>MATKSVQAFSGTRITFTSSFPFQSVVEKLDKQIQANQPADLQHIDSHLVHNKFSFVDYISNKIGSIGFTKFAEINHSSWIRLFGVGDGLQLRRVILGNPLIAITMLEHDLDAGLFVPVELLLKELPGGKGTQVIYNLPSSVIAGVNPDEKLKAAAQVLDNKLESLVLHITSEDGE</sequence>
<evidence type="ECO:0000259" key="1">
    <source>
        <dbReference type="Pfam" id="PF03625"/>
    </source>
</evidence>
<accession>A0ABR0SI74</accession>
<reference evidence="2 3" key="1">
    <citation type="submission" date="2024-01" db="EMBL/GenBank/DDBJ databases">
        <title>Complete genome of Cladobotryum mycophilum ATHUM6906.</title>
        <authorList>
            <person name="Christinaki A.C."/>
            <person name="Myridakis A.I."/>
            <person name="Kouvelis V.N."/>
        </authorList>
    </citation>
    <scope>NUCLEOTIDE SEQUENCE [LARGE SCALE GENOMIC DNA]</scope>
    <source>
        <strain evidence="2 3">ATHUM6906</strain>
    </source>
</reference>
<dbReference type="Proteomes" id="UP001338125">
    <property type="component" value="Unassembled WGS sequence"/>
</dbReference>
<dbReference type="InterPro" id="IPR005180">
    <property type="entry name" value="DUF302"/>
</dbReference>
<evidence type="ECO:0000313" key="3">
    <source>
        <dbReference type="Proteomes" id="UP001338125"/>
    </source>
</evidence>
<keyword evidence="3" id="KW-1185">Reference proteome</keyword>
<dbReference type="InterPro" id="IPR035923">
    <property type="entry name" value="TT1751-like_sf"/>
</dbReference>